<organism evidence="1 2">
    <name type="scientific">Dreissena polymorpha</name>
    <name type="common">Zebra mussel</name>
    <name type="synonym">Mytilus polymorpha</name>
    <dbReference type="NCBI Taxonomy" id="45954"/>
    <lineage>
        <taxon>Eukaryota</taxon>
        <taxon>Metazoa</taxon>
        <taxon>Spiralia</taxon>
        <taxon>Lophotrochozoa</taxon>
        <taxon>Mollusca</taxon>
        <taxon>Bivalvia</taxon>
        <taxon>Autobranchia</taxon>
        <taxon>Heteroconchia</taxon>
        <taxon>Euheterodonta</taxon>
        <taxon>Imparidentia</taxon>
        <taxon>Neoheterodontei</taxon>
        <taxon>Myida</taxon>
        <taxon>Dreissenoidea</taxon>
        <taxon>Dreissenidae</taxon>
        <taxon>Dreissena</taxon>
    </lineage>
</organism>
<evidence type="ECO:0000313" key="1">
    <source>
        <dbReference type="EMBL" id="KAH3879809.1"/>
    </source>
</evidence>
<keyword evidence="2" id="KW-1185">Reference proteome</keyword>
<dbReference type="EMBL" id="JAIWYP010000001">
    <property type="protein sequence ID" value="KAH3879809.1"/>
    <property type="molecule type" value="Genomic_DNA"/>
</dbReference>
<protein>
    <submittedName>
        <fullName evidence="1">Uncharacterized protein</fullName>
    </submittedName>
</protein>
<reference evidence="1" key="2">
    <citation type="submission" date="2020-11" db="EMBL/GenBank/DDBJ databases">
        <authorList>
            <person name="McCartney M.A."/>
            <person name="Auch B."/>
            <person name="Kono T."/>
            <person name="Mallez S."/>
            <person name="Becker A."/>
            <person name="Gohl D.M."/>
            <person name="Silverstein K.A.T."/>
            <person name="Koren S."/>
            <person name="Bechman K.B."/>
            <person name="Herman A."/>
            <person name="Abrahante J.E."/>
            <person name="Garbe J."/>
        </authorList>
    </citation>
    <scope>NUCLEOTIDE SEQUENCE</scope>
    <source>
        <strain evidence="1">Duluth1</strain>
        <tissue evidence="1">Whole animal</tissue>
    </source>
</reference>
<accession>A0A9D4RSW3</accession>
<comment type="caution">
    <text evidence="1">The sequence shown here is derived from an EMBL/GenBank/DDBJ whole genome shotgun (WGS) entry which is preliminary data.</text>
</comment>
<reference evidence="1" key="1">
    <citation type="journal article" date="2019" name="bioRxiv">
        <title>The Genome of the Zebra Mussel, Dreissena polymorpha: A Resource for Invasive Species Research.</title>
        <authorList>
            <person name="McCartney M.A."/>
            <person name="Auch B."/>
            <person name="Kono T."/>
            <person name="Mallez S."/>
            <person name="Zhang Y."/>
            <person name="Obille A."/>
            <person name="Becker A."/>
            <person name="Abrahante J.E."/>
            <person name="Garbe J."/>
            <person name="Badalamenti J.P."/>
            <person name="Herman A."/>
            <person name="Mangelson H."/>
            <person name="Liachko I."/>
            <person name="Sullivan S."/>
            <person name="Sone E.D."/>
            <person name="Koren S."/>
            <person name="Silverstein K.A.T."/>
            <person name="Beckman K.B."/>
            <person name="Gohl D.M."/>
        </authorList>
    </citation>
    <scope>NUCLEOTIDE SEQUENCE</scope>
    <source>
        <strain evidence="1">Duluth1</strain>
        <tissue evidence="1">Whole animal</tissue>
    </source>
</reference>
<evidence type="ECO:0000313" key="2">
    <source>
        <dbReference type="Proteomes" id="UP000828390"/>
    </source>
</evidence>
<sequence length="990" mass="115015">MQGIMYKFANLRGFHDDWAKNVISRVFTSFFTIYIEKNAPPTGSHVFSPSWTIFELVRDINKTNVLTNFHDDWAKIVTSRVFTSHVIQLTRTIFELNSHIKETNVLTKFHESWAKNLTSRVFTCFHYIHIEKNAPPTGGHVFSLIWTIFELVRDINKTNVLTNFHDDSAKIVTSRVFTSHVIQLTRTIFELNSHIKETNVLTKFHESWAKNVTSRVFTCFHYIHIEKNAPTTGGHVFSLIWTIFELVPDINKTNVLTNFHDDWANIVTSRVFTRKTDPPPPGSHVIQLTGTIFELNSHVKETNVLTKFHENWAINVTSRVFTCFHYIHIEKNAPPTGGHVFSLIWTIFELVRDINKTNVLTNFHDDWAKIVTSRVFTSHVIQLTRTIFELNSHIKETNVLTKFHESWAKNVTSRVFTCFHYIHIEKNAPTTGGHVFSLIWTIFELVPDINKTNVLTNFHDDWANIVTSRVFTRKTDPPPPGSHVIQLTGTIFELNSHVKETNVLTKFHENWAINVTSRVFTIVFTIYILRKIPRHVFSPIWTIFKLVRDINKTNVLTNFHDDWAKIVTSRVFTSHVFQLTRTIFELKSHIKETNVLTKLHENWAKNVTSREFTCFHYIHIEKNAPPTGGHVFSPIWTIFELVRDINKTNVLTNFHDDWAKIVTSRVFTSHVFQLTRTIFKLKSHIKETNVLTKFHENWAKNVTSRTIFKLVRDINKTNVLTNFHDDLAKIVTSRVFTSHVIQLTGTIFELNSHIKETNVLTKFHENWAKNVTSREFTCFHYIHIEKNAPPTGGYVFSPIWTIFELVRDINKTNVLTNFHDDWAKIVTSRVLTRKTATPPPGSHVIQLTGTIFKLNSHIKETNVLTTFHENWAKNVTSRVFTCFHFIHIEKNAPPTGGHVFSPIWTIFELVRDINKTNVLTIFHDDWAKIVTSRVFTRKTAPPTGGHVFQRTGTTCELDQRIIKANILINFELDRDIIGTNLLTKFHEDRT</sequence>
<dbReference type="Proteomes" id="UP000828390">
    <property type="component" value="Unassembled WGS sequence"/>
</dbReference>
<proteinExistence type="predicted"/>
<dbReference type="AlphaFoldDB" id="A0A9D4RSW3"/>
<gene>
    <name evidence="1" type="ORF">DPMN_003716</name>
</gene>
<name>A0A9D4RSW3_DREPO</name>